<sequence>MFKIKNLLYVLLLSLILVLGACGSDDTAQDSENSPTADETAESTEEEAEEDSTTSLYGTLTLDKTEGRIGDTVQLTAEALLPEEDLTVVYVDMDGDFELGEDNYSFIGPVYQEIEKEVGEGTADEDGNWSGEITIPEGFGDDHDIIIYQGDTRAAKANFFVETVFSISPESGPVGTEIEIIGEGLSWKMYGSTWHVNYDNAYMGLLTAISTDGTSKANIRAAGKEGLHTLTIESGASGAPYLSRGSSAINYISTQNFTFEITDGEPEDEMYYVEETPDAASGGIDLPEPENQDGVEISLDKETGIVDEAVVLSGSGLPENAEVTFDWHTMRGNRVTAAGFGPHIIDLGSVTTDENGEFTFDFDVPDDLGGLEHLIDIKVDDEIYGQTYFRILPSIVSIEPAEGPPGTPFTITIKGSGWTEFDNALGVTYDNAYVGYVCAFESQGTLTIPLVASGDPGYHLVDIYPSIYQGQRELPDIYRKPQLTYQEDHPGTGVPAIRTFFKVTEE</sequence>
<dbReference type="InterPro" id="IPR002909">
    <property type="entry name" value="IPT_dom"/>
</dbReference>
<name>A0A921B5J6_9STAP</name>
<dbReference type="PROSITE" id="PS51257">
    <property type="entry name" value="PROKAR_LIPOPROTEIN"/>
    <property type="match status" value="1"/>
</dbReference>
<dbReference type="Proteomes" id="UP000763505">
    <property type="component" value="Unassembled WGS sequence"/>
</dbReference>
<feature type="signal peptide" evidence="2">
    <location>
        <begin position="1"/>
        <end position="23"/>
    </location>
</feature>
<feature type="domain" description="IPT/TIG" evidence="3">
    <location>
        <begin position="393"/>
        <end position="446"/>
    </location>
</feature>
<reference evidence="4" key="1">
    <citation type="journal article" date="2021" name="PeerJ">
        <title>Extensive microbial diversity within the chicken gut microbiome revealed by metagenomics and culture.</title>
        <authorList>
            <person name="Gilroy R."/>
            <person name="Ravi A."/>
            <person name="Getino M."/>
            <person name="Pursley I."/>
            <person name="Horton D.L."/>
            <person name="Alikhan N.F."/>
            <person name="Baker D."/>
            <person name="Gharbi K."/>
            <person name="Hall N."/>
            <person name="Watson M."/>
            <person name="Adriaenssens E.M."/>
            <person name="Foster-Nyarko E."/>
            <person name="Jarju S."/>
            <person name="Secka A."/>
            <person name="Antonio M."/>
            <person name="Oren A."/>
            <person name="Chaudhuri R.R."/>
            <person name="La Ragione R."/>
            <person name="Hildebrand F."/>
            <person name="Pallen M.J."/>
        </authorList>
    </citation>
    <scope>NUCLEOTIDE SEQUENCE</scope>
    <source>
        <strain evidence="4">6019</strain>
    </source>
</reference>
<organism evidence="4 5">
    <name type="scientific">Aliicoccus persicus</name>
    <dbReference type="NCBI Taxonomy" id="930138"/>
    <lineage>
        <taxon>Bacteria</taxon>
        <taxon>Bacillati</taxon>
        <taxon>Bacillota</taxon>
        <taxon>Bacilli</taxon>
        <taxon>Bacillales</taxon>
        <taxon>Staphylococcaceae</taxon>
        <taxon>Aliicoccus</taxon>
    </lineage>
</organism>
<dbReference type="EMBL" id="DYYI01000009">
    <property type="protein sequence ID" value="HJE18923.1"/>
    <property type="molecule type" value="Genomic_DNA"/>
</dbReference>
<evidence type="ECO:0000259" key="3">
    <source>
        <dbReference type="Pfam" id="PF01833"/>
    </source>
</evidence>
<dbReference type="Pfam" id="PF01833">
    <property type="entry name" value="TIG"/>
    <property type="match status" value="1"/>
</dbReference>
<gene>
    <name evidence="4" type="ORF">K8V35_01030</name>
</gene>
<proteinExistence type="predicted"/>
<feature type="compositionally biased region" description="Acidic residues" evidence="1">
    <location>
        <begin position="39"/>
        <end position="52"/>
    </location>
</feature>
<evidence type="ECO:0000313" key="4">
    <source>
        <dbReference type="EMBL" id="HJE18923.1"/>
    </source>
</evidence>
<dbReference type="AlphaFoldDB" id="A0A921B5J6"/>
<comment type="caution">
    <text evidence="4">The sequence shown here is derived from an EMBL/GenBank/DDBJ whole genome shotgun (WGS) entry which is preliminary data.</text>
</comment>
<accession>A0A921B5J6</accession>
<evidence type="ECO:0000256" key="1">
    <source>
        <dbReference type="SAM" id="MobiDB-lite"/>
    </source>
</evidence>
<reference evidence="4" key="2">
    <citation type="submission" date="2021-09" db="EMBL/GenBank/DDBJ databases">
        <authorList>
            <person name="Gilroy R."/>
        </authorList>
    </citation>
    <scope>NUCLEOTIDE SEQUENCE</scope>
    <source>
        <strain evidence="4">6019</strain>
    </source>
</reference>
<feature type="region of interest" description="Disordered" evidence="1">
    <location>
        <begin position="26"/>
        <end position="54"/>
    </location>
</feature>
<keyword evidence="2" id="KW-0732">Signal</keyword>
<evidence type="ECO:0000256" key="2">
    <source>
        <dbReference type="SAM" id="SignalP"/>
    </source>
</evidence>
<protein>
    <recommendedName>
        <fullName evidence="3">IPT/TIG domain-containing protein</fullName>
    </recommendedName>
</protein>
<evidence type="ECO:0000313" key="5">
    <source>
        <dbReference type="Proteomes" id="UP000763505"/>
    </source>
</evidence>
<feature type="chain" id="PRO_5038832098" description="IPT/TIG domain-containing protein" evidence="2">
    <location>
        <begin position="24"/>
        <end position="506"/>
    </location>
</feature>